<feature type="transmembrane region" description="Helical" evidence="8">
    <location>
        <begin position="28"/>
        <end position="51"/>
    </location>
</feature>
<organism evidence="9 10">
    <name type="scientific">Candidatus Deianiraea vastatrix</name>
    <dbReference type="NCBI Taxonomy" id="2163644"/>
    <lineage>
        <taxon>Bacteria</taxon>
        <taxon>Pseudomonadati</taxon>
        <taxon>Pseudomonadota</taxon>
        <taxon>Alphaproteobacteria</taxon>
        <taxon>Rickettsiales</taxon>
        <taxon>Candidatus Deianiraeaceae</taxon>
        <taxon>Candidatus Deianiraea</taxon>
    </lineage>
</organism>
<evidence type="ECO:0000256" key="6">
    <source>
        <dbReference type="ARBA" id="ARBA00023136"/>
    </source>
</evidence>
<evidence type="ECO:0000256" key="4">
    <source>
        <dbReference type="ARBA" id="ARBA00022692"/>
    </source>
</evidence>
<dbReference type="PANTHER" id="PTHR30558:SF7">
    <property type="entry name" value="TOL-PAL SYSTEM PROTEIN TOLR"/>
    <property type="match status" value="1"/>
</dbReference>
<dbReference type="GO" id="GO:0022857">
    <property type="term" value="F:transmembrane transporter activity"/>
    <property type="evidence" value="ECO:0007669"/>
    <property type="project" value="InterPro"/>
</dbReference>
<keyword evidence="10" id="KW-1185">Reference proteome</keyword>
<evidence type="ECO:0000256" key="7">
    <source>
        <dbReference type="RuleBase" id="RU003879"/>
    </source>
</evidence>
<dbReference type="Proteomes" id="UP000321934">
    <property type="component" value="Chromosome"/>
</dbReference>
<protein>
    <submittedName>
        <fullName evidence="9">Biopolymer transport protein ExbD/TolR</fullName>
    </submittedName>
</protein>
<dbReference type="InterPro" id="IPR003400">
    <property type="entry name" value="ExbD"/>
</dbReference>
<evidence type="ECO:0000256" key="3">
    <source>
        <dbReference type="ARBA" id="ARBA00022475"/>
    </source>
</evidence>
<name>A0A5B8XDT1_9RICK</name>
<evidence type="ECO:0000313" key="9">
    <source>
        <dbReference type="EMBL" id="QED23509.1"/>
    </source>
</evidence>
<dbReference type="EMBL" id="CP029077">
    <property type="protein sequence ID" value="QED23509.1"/>
    <property type="molecule type" value="Genomic_DNA"/>
</dbReference>
<accession>A0A5B8XDT1</accession>
<dbReference type="OrthoDB" id="9798629at2"/>
<dbReference type="Gene3D" id="3.30.420.270">
    <property type="match status" value="1"/>
</dbReference>
<evidence type="ECO:0000256" key="5">
    <source>
        <dbReference type="ARBA" id="ARBA00022989"/>
    </source>
</evidence>
<reference evidence="9 10" key="1">
    <citation type="journal article" date="2019" name="ISME J.">
        <title>Deianiraea, an extracellular bacterium associated with the ciliate Paramecium, suggests an alternative scenario for the evolution of Rickettsiales.</title>
        <authorList>
            <person name="Castelli M."/>
            <person name="Sabaneyeva E."/>
            <person name="Lanzoni O."/>
            <person name="Lebedeva N."/>
            <person name="Floriano A.M."/>
            <person name="Gaiarsa S."/>
            <person name="Benken K."/>
            <person name="Modeo L."/>
            <person name="Bandi C."/>
            <person name="Potekhin A."/>
            <person name="Sassera D."/>
            <person name="Petroni G."/>
        </authorList>
    </citation>
    <scope>NUCLEOTIDE SEQUENCE [LARGE SCALE GENOMIC DNA]</scope>
    <source>
        <strain evidence="9">CyL4-1</strain>
    </source>
</reference>
<keyword evidence="4 7" id="KW-0812">Transmembrane</keyword>
<comment type="subcellular location">
    <subcellularLocation>
        <location evidence="1">Cell membrane</location>
        <topology evidence="1">Single-pass membrane protein</topology>
    </subcellularLocation>
    <subcellularLocation>
        <location evidence="7">Cell membrane</location>
        <topology evidence="7">Single-pass type II membrane protein</topology>
    </subcellularLocation>
</comment>
<keyword evidence="6 8" id="KW-0472">Membrane</keyword>
<keyword evidence="7" id="KW-0813">Transport</keyword>
<dbReference type="AlphaFoldDB" id="A0A5B8XDT1"/>
<dbReference type="GO" id="GO:0005886">
    <property type="term" value="C:plasma membrane"/>
    <property type="evidence" value="ECO:0007669"/>
    <property type="project" value="UniProtKB-SubCell"/>
</dbReference>
<evidence type="ECO:0000313" key="10">
    <source>
        <dbReference type="Proteomes" id="UP000321934"/>
    </source>
</evidence>
<evidence type="ECO:0000256" key="2">
    <source>
        <dbReference type="ARBA" id="ARBA00005811"/>
    </source>
</evidence>
<comment type="similarity">
    <text evidence="2 7">Belongs to the ExbD/TolR family.</text>
</comment>
<dbReference type="GO" id="GO:0015031">
    <property type="term" value="P:protein transport"/>
    <property type="evidence" value="ECO:0007669"/>
    <property type="project" value="UniProtKB-KW"/>
</dbReference>
<keyword evidence="3" id="KW-1003">Cell membrane</keyword>
<evidence type="ECO:0000256" key="1">
    <source>
        <dbReference type="ARBA" id="ARBA00004162"/>
    </source>
</evidence>
<sequence length="141" mass="15485">MGASIKSKKNKFNSGIAPDINITPFVDILLVLLIVFMVATPAIVSGLTINLPKAKQTSEIKLENKNITVTIDAKKILYINDKFVSQDDFVNTIKSQSNPNPESNVIFLRGDKNLAYSDIMGLVNLLATNDYTNIVLVTEDV</sequence>
<dbReference type="RefSeq" id="WP_146820776.1">
    <property type="nucleotide sequence ID" value="NZ_CP029077.1"/>
</dbReference>
<keyword evidence="7" id="KW-0653">Protein transport</keyword>
<evidence type="ECO:0000256" key="8">
    <source>
        <dbReference type="SAM" id="Phobius"/>
    </source>
</evidence>
<dbReference type="PANTHER" id="PTHR30558">
    <property type="entry name" value="EXBD MEMBRANE COMPONENT OF PMF-DRIVEN MACROMOLECULE IMPORT SYSTEM"/>
    <property type="match status" value="1"/>
</dbReference>
<gene>
    <name evidence="9" type="ORF">Deia_00718</name>
</gene>
<dbReference type="Pfam" id="PF02472">
    <property type="entry name" value="ExbD"/>
    <property type="match status" value="1"/>
</dbReference>
<proteinExistence type="inferred from homology"/>
<keyword evidence="5 8" id="KW-1133">Transmembrane helix</keyword>